<organism evidence="2">
    <name type="scientific">marine sediment metagenome</name>
    <dbReference type="NCBI Taxonomy" id="412755"/>
    <lineage>
        <taxon>unclassified sequences</taxon>
        <taxon>metagenomes</taxon>
        <taxon>ecological metagenomes</taxon>
    </lineage>
</organism>
<gene>
    <name evidence="2" type="ORF">S03H2_57550</name>
</gene>
<dbReference type="Pfam" id="PF07977">
    <property type="entry name" value="FabA"/>
    <property type="match status" value="1"/>
</dbReference>
<dbReference type="PANTHER" id="PTHR30272:SF1">
    <property type="entry name" value="3-HYDROXYACYL-[ACYL-CARRIER-PROTEIN] DEHYDRATASE"/>
    <property type="match status" value="1"/>
</dbReference>
<comment type="caution">
    <text evidence="2">The sequence shown here is derived from an EMBL/GenBank/DDBJ whole genome shotgun (WGS) entry which is preliminary data.</text>
</comment>
<reference evidence="2" key="1">
    <citation type="journal article" date="2014" name="Front. Microbiol.">
        <title>High frequency of phylogenetically diverse reductive dehalogenase-homologous genes in deep subseafloor sedimentary metagenomes.</title>
        <authorList>
            <person name="Kawai M."/>
            <person name="Futagami T."/>
            <person name="Toyoda A."/>
            <person name="Takaki Y."/>
            <person name="Nishi S."/>
            <person name="Hori S."/>
            <person name="Arai W."/>
            <person name="Tsubouchi T."/>
            <person name="Morono Y."/>
            <person name="Uchiyama I."/>
            <person name="Ito T."/>
            <person name="Fujiyama A."/>
            <person name="Inagaki F."/>
            <person name="Takami H."/>
        </authorList>
    </citation>
    <scope>NUCLEOTIDE SEQUENCE</scope>
    <source>
        <strain evidence="2">Expedition CK06-06</strain>
    </source>
</reference>
<dbReference type="EMBL" id="BARU01036895">
    <property type="protein sequence ID" value="GAH82155.1"/>
    <property type="molecule type" value="Genomic_DNA"/>
</dbReference>
<dbReference type="CDD" id="cd01288">
    <property type="entry name" value="FabZ"/>
    <property type="match status" value="1"/>
</dbReference>
<sequence>MRWIWIDKIVEFESGRRAVAVKNVSLAEEHVHDHFPGYPIHPPTLMIEGMAQAGGVLVGEVFGFKEKVILAKVTRATFHAHVVPGDQIRLEVEVVGEVRPEGASIAGKITRNGQPVAEIEMMFAHLDQSRAPVETGEANFVFNEDFIRLLRMRHLNHLGGRPPNAD</sequence>
<dbReference type="AlphaFoldDB" id="X1JL09"/>
<dbReference type="InterPro" id="IPR029069">
    <property type="entry name" value="HotDog_dom_sf"/>
</dbReference>
<dbReference type="GO" id="GO:0016829">
    <property type="term" value="F:lyase activity"/>
    <property type="evidence" value="ECO:0007669"/>
    <property type="project" value="UniProtKB-KW"/>
</dbReference>
<dbReference type="Gene3D" id="3.10.129.10">
    <property type="entry name" value="Hotdog Thioesterase"/>
    <property type="match status" value="1"/>
</dbReference>
<protein>
    <recommendedName>
        <fullName evidence="3">Beta-hydroxyacyl-ACP dehydratase</fullName>
    </recommendedName>
</protein>
<evidence type="ECO:0000313" key="2">
    <source>
        <dbReference type="EMBL" id="GAH82155.1"/>
    </source>
</evidence>
<name>X1JL09_9ZZZZ</name>
<proteinExistence type="predicted"/>
<dbReference type="SUPFAM" id="SSF54637">
    <property type="entry name" value="Thioesterase/thiol ester dehydrase-isomerase"/>
    <property type="match status" value="1"/>
</dbReference>
<evidence type="ECO:0008006" key="3">
    <source>
        <dbReference type="Google" id="ProtNLM"/>
    </source>
</evidence>
<dbReference type="InterPro" id="IPR013114">
    <property type="entry name" value="FabA_FabZ"/>
</dbReference>
<dbReference type="PANTHER" id="PTHR30272">
    <property type="entry name" value="3-HYDROXYACYL-[ACYL-CARRIER-PROTEIN] DEHYDRATASE"/>
    <property type="match status" value="1"/>
</dbReference>
<keyword evidence="1" id="KW-0456">Lyase</keyword>
<accession>X1JL09</accession>
<evidence type="ECO:0000256" key="1">
    <source>
        <dbReference type="ARBA" id="ARBA00023239"/>
    </source>
</evidence>